<evidence type="ECO:0000256" key="1">
    <source>
        <dbReference type="SAM" id="MobiDB-lite"/>
    </source>
</evidence>
<feature type="region of interest" description="Disordered" evidence="1">
    <location>
        <begin position="314"/>
        <end position="345"/>
    </location>
</feature>
<sequence>MDNCPLIAPIYPVSVRGYIEKAVLSANPAYTSNYAIMIIYSDLSQLAFIRPGDNAWTPVGKQICLQDIVYFKDVFYAVNEDGEVFACDIRHPQPKLRKVSPPSPQDRNYKVYLVELAGKLLQLKRIAYEYGNTITFKVFELADPPIRHVKYPIGKVKYKVKLMKPTEDMYWVEVNTLSGQAIFLGDNSSFSISSSDFPECKPNCIYFTDDSKRFMRLGMLPHDFGVFNVEEGALEDHPVMTLCKGLLPHPMWLEPTLLVLDDVIGVCSSMFLRGQRKLGRFLQNIFARVKEDWEFRPDDRGPNIHFYPSHRLKDSASLNTPKQPSNGRDKQQGRPNNNLKGRDGKKDKHIPVLLLMTTILTNILHIMGEDKLFREAQEIIDVPNKPLRQYHNVYNHKTDNCYSLIRIFHRIVLAKCLHEYIIDVKKFLDEETKKKEEEHGQGQARLTYMIEIKKGKKRKKDGRITSC</sequence>
<dbReference type="EMBL" id="JACGCM010001272">
    <property type="protein sequence ID" value="KAF6157646.1"/>
    <property type="molecule type" value="Genomic_DNA"/>
</dbReference>
<dbReference type="OrthoDB" id="2011105at2759"/>
<gene>
    <name evidence="3" type="ORF">GIB67_037219</name>
</gene>
<evidence type="ECO:0000313" key="3">
    <source>
        <dbReference type="EMBL" id="KAF6157646.1"/>
    </source>
</evidence>
<name>A0A7J7MRZ0_9MAGN</name>
<accession>A0A7J7MRZ0</accession>
<dbReference type="Proteomes" id="UP000541444">
    <property type="component" value="Unassembled WGS sequence"/>
</dbReference>
<dbReference type="AlphaFoldDB" id="A0A7J7MRZ0"/>
<feature type="domain" description="KIB1-4 beta-propeller" evidence="2">
    <location>
        <begin position="16"/>
        <end position="228"/>
    </location>
</feature>
<keyword evidence="4" id="KW-1185">Reference proteome</keyword>
<proteinExistence type="predicted"/>
<evidence type="ECO:0000313" key="4">
    <source>
        <dbReference type="Proteomes" id="UP000541444"/>
    </source>
</evidence>
<feature type="compositionally biased region" description="Polar residues" evidence="1">
    <location>
        <begin position="316"/>
        <end position="326"/>
    </location>
</feature>
<dbReference type="InterPro" id="IPR050942">
    <property type="entry name" value="F-box_BR-signaling"/>
</dbReference>
<comment type="caution">
    <text evidence="3">The sequence shown here is derived from an EMBL/GenBank/DDBJ whole genome shotgun (WGS) entry which is preliminary data.</text>
</comment>
<dbReference type="PANTHER" id="PTHR44259:SF114">
    <property type="entry name" value="OS06G0707300 PROTEIN"/>
    <property type="match status" value="1"/>
</dbReference>
<dbReference type="Pfam" id="PF03478">
    <property type="entry name" value="Beta-prop_KIB1-4"/>
    <property type="match status" value="1"/>
</dbReference>
<dbReference type="PANTHER" id="PTHR44259">
    <property type="entry name" value="OS07G0183000 PROTEIN-RELATED"/>
    <property type="match status" value="1"/>
</dbReference>
<dbReference type="InterPro" id="IPR005174">
    <property type="entry name" value="KIB1-4_b-propeller"/>
</dbReference>
<reference evidence="3 4" key="1">
    <citation type="journal article" date="2020" name="IScience">
        <title>Genome Sequencing of the Endangered Kingdonia uniflora (Circaeasteraceae, Ranunculales) Reveals Potential Mechanisms of Evolutionary Specialization.</title>
        <authorList>
            <person name="Sun Y."/>
            <person name="Deng T."/>
            <person name="Zhang A."/>
            <person name="Moore M.J."/>
            <person name="Landis J.B."/>
            <person name="Lin N."/>
            <person name="Zhang H."/>
            <person name="Zhang X."/>
            <person name="Huang J."/>
            <person name="Zhang X."/>
            <person name="Sun H."/>
            <person name="Wang H."/>
        </authorList>
    </citation>
    <scope>NUCLEOTIDE SEQUENCE [LARGE SCALE GENOMIC DNA]</scope>
    <source>
        <strain evidence="3">TB1705</strain>
        <tissue evidence="3">Leaf</tissue>
    </source>
</reference>
<organism evidence="3 4">
    <name type="scientific">Kingdonia uniflora</name>
    <dbReference type="NCBI Taxonomy" id="39325"/>
    <lineage>
        <taxon>Eukaryota</taxon>
        <taxon>Viridiplantae</taxon>
        <taxon>Streptophyta</taxon>
        <taxon>Embryophyta</taxon>
        <taxon>Tracheophyta</taxon>
        <taxon>Spermatophyta</taxon>
        <taxon>Magnoliopsida</taxon>
        <taxon>Ranunculales</taxon>
        <taxon>Circaeasteraceae</taxon>
        <taxon>Kingdonia</taxon>
    </lineage>
</organism>
<protein>
    <recommendedName>
        <fullName evidence="2">KIB1-4 beta-propeller domain-containing protein</fullName>
    </recommendedName>
</protein>
<evidence type="ECO:0000259" key="2">
    <source>
        <dbReference type="Pfam" id="PF03478"/>
    </source>
</evidence>